<dbReference type="InterPro" id="IPR018376">
    <property type="entry name" value="Enoyl-CoA_hyd/isom_CS"/>
</dbReference>
<evidence type="ECO:0000313" key="5">
    <source>
        <dbReference type="Proteomes" id="UP000325797"/>
    </source>
</evidence>
<organism evidence="4 5">
    <name type="scientific">Hypericibacter adhaerens</name>
    <dbReference type="NCBI Taxonomy" id="2602016"/>
    <lineage>
        <taxon>Bacteria</taxon>
        <taxon>Pseudomonadati</taxon>
        <taxon>Pseudomonadota</taxon>
        <taxon>Alphaproteobacteria</taxon>
        <taxon>Rhodospirillales</taxon>
        <taxon>Dongiaceae</taxon>
        <taxon>Hypericibacter</taxon>
    </lineage>
</organism>
<dbReference type="PROSITE" id="PS00166">
    <property type="entry name" value="ENOYL_COA_HYDRATASE"/>
    <property type="match status" value="1"/>
</dbReference>
<dbReference type="Pfam" id="PF00378">
    <property type="entry name" value="ECH_1"/>
    <property type="match status" value="1"/>
</dbReference>
<dbReference type="KEGG" id="hadh:FRZ61_23670"/>
<dbReference type="RefSeq" id="WP_151117859.1">
    <property type="nucleotide sequence ID" value="NZ_CP042582.1"/>
</dbReference>
<dbReference type="OrthoDB" id="9781757at2"/>
<comment type="similarity">
    <text evidence="1 3">Belongs to the enoyl-CoA hydratase/isomerase family.</text>
</comment>
<dbReference type="InterPro" id="IPR014748">
    <property type="entry name" value="Enoyl-CoA_hydra_C"/>
</dbReference>
<keyword evidence="5" id="KW-1185">Reference proteome</keyword>
<evidence type="ECO:0000256" key="1">
    <source>
        <dbReference type="ARBA" id="ARBA00005254"/>
    </source>
</evidence>
<dbReference type="Proteomes" id="UP000325797">
    <property type="component" value="Chromosome"/>
</dbReference>
<evidence type="ECO:0000256" key="2">
    <source>
        <dbReference type="ARBA" id="ARBA00023239"/>
    </source>
</evidence>
<sequence>MLEIVNDGAVRTLALNRPDARNALSLGLLKALRAALKEAVDDNVRCLVLTGRGRAFCAGADVMEWSEQEASGGGSGYDWVPQSHALIREMAAFPAPTIALLNGAAVGGGLDLALACDFRFAADSAKFICSYTKVGYSPDLGGTWLLPRLIGIEAAKRFAFTGEAWLAPEALERGMITEMHGAGTLEPATYDFARKLANGPTVAQRQTKRLMDSAETRTLEQQLVEEMAAGKICAATEDHKEGLAAAVERREPKFVGR</sequence>
<dbReference type="AlphaFoldDB" id="A0A5J6N632"/>
<accession>A0A5J6N632</accession>
<reference evidence="4 5" key="1">
    <citation type="submission" date="2019-08" db="EMBL/GenBank/DDBJ databases">
        <title>Hyperibacter terrae gen. nov., sp. nov. and Hyperibacter viscosus sp. nov., two new members in the family Rhodospirillaceae isolated from the rhizosphere of Hypericum perforatum.</title>
        <authorList>
            <person name="Noviana Z."/>
        </authorList>
    </citation>
    <scope>NUCLEOTIDE SEQUENCE [LARGE SCALE GENOMIC DNA]</scope>
    <source>
        <strain evidence="4 5">R5959</strain>
    </source>
</reference>
<protein>
    <submittedName>
        <fullName evidence="4">Enoyl-CoA hydratase</fullName>
    </submittedName>
</protein>
<dbReference type="EMBL" id="CP042582">
    <property type="protein sequence ID" value="QEX22436.1"/>
    <property type="molecule type" value="Genomic_DNA"/>
</dbReference>
<dbReference type="PANTHER" id="PTHR11941">
    <property type="entry name" value="ENOYL-COA HYDRATASE-RELATED"/>
    <property type="match status" value="1"/>
</dbReference>
<evidence type="ECO:0000256" key="3">
    <source>
        <dbReference type="RuleBase" id="RU003707"/>
    </source>
</evidence>
<dbReference type="SUPFAM" id="SSF52096">
    <property type="entry name" value="ClpP/crotonase"/>
    <property type="match status" value="1"/>
</dbReference>
<dbReference type="GO" id="GO:0006635">
    <property type="term" value="P:fatty acid beta-oxidation"/>
    <property type="evidence" value="ECO:0007669"/>
    <property type="project" value="TreeGrafter"/>
</dbReference>
<gene>
    <name evidence="4" type="ORF">FRZ61_23670</name>
</gene>
<dbReference type="PANTHER" id="PTHR11941:SF133">
    <property type="entry name" value="1,2-EPOXYPHENYLACETYL-COA ISOMERASE"/>
    <property type="match status" value="1"/>
</dbReference>
<dbReference type="Gene3D" id="1.10.12.10">
    <property type="entry name" value="Lyase 2-enoyl-coa Hydratase, Chain A, domain 2"/>
    <property type="match status" value="1"/>
</dbReference>
<dbReference type="GO" id="GO:0016829">
    <property type="term" value="F:lyase activity"/>
    <property type="evidence" value="ECO:0007669"/>
    <property type="project" value="UniProtKB-KW"/>
</dbReference>
<evidence type="ECO:0000313" key="4">
    <source>
        <dbReference type="EMBL" id="QEX22436.1"/>
    </source>
</evidence>
<dbReference type="InterPro" id="IPR001753">
    <property type="entry name" value="Enoyl-CoA_hydra/iso"/>
</dbReference>
<dbReference type="CDD" id="cd06558">
    <property type="entry name" value="crotonase-like"/>
    <property type="match status" value="1"/>
</dbReference>
<dbReference type="Gene3D" id="3.90.226.10">
    <property type="entry name" value="2-enoyl-CoA Hydratase, Chain A, domain 1"/>
    <property type="match status" value="1"/>
</dbReference>
<proteinExistence type="inferred from homology"/>
<dbReference type="InterPro" id="IPR029045">
    <property type="entry name" value="ClpP/crotonase-like_dom_sf"/>
</dbReference>
<name>A0A5J6N632_9PROT</name>
<keyword evidence="2" id="KW-0456">Lyase</keyword>